<comment type="similarity">
    <text evidence="1">Belongs to the peptidase S12 family.</text>
</comment>
<comment type="caution">
    <text evidence="3">The sequence shown here is derived from an EMBL/GenBank/DDBJ whole genome shotgun (WGS) entry which is preliminary data.</text>
</comment>
<gene>
    <name evidence="3" type="ORF">BDV95DRAFT_625164</name>
</gene>
<proteinExistence type="inferred from homology"/>
<dbReference type="InterPro" id="IPR001466">
    <property type="entry name" value="Beta-lactam-related"/>
</dbReference>
<reference evidence="3 4" key="1">
    <citation type="submission" date="2020-01" db="EMBL/GenBank/DDBJ databases">
        <authorList>
            <consortium name="DOE Joint Genome Institute"/>
            <person name="Haridas S."/>
            <person name="Albert R."/>
            <person name="Binder M."/>
            <person name="Bloem J."/>
            <person name="Labutti K."/>
            <person name="Salamov A."/>
            <person name="Andreopoulos B."/>
            <person name="Baker S.E."/>
            <person name="Barry K."/>
            <person name="Bills G."/>
            <person name="Bluhm B.H."/>
            <person name="Cannon C."/>
            <person name="Castanera R."/>
            <person name="Culley D.E."/>
            <person name="Daum C."/>
            <person name="Ezra D."/>
            <person name="Gonzalez J.B."/>
            <person name="Henrissat B."/>
            <person name="Kuo A."/>
            <person name="Liang C."/>
            <person name="Lipzen A."/>
            <person name="Lutzoni F."/>
            <person name="Magnuson J."/>
            <person name="Mondo S."/>
            <person name="Nolan M."/>
            <person name="Ohm R."/>
            <person name="Pangilinan J."/>
            <person name="Park H.-J.H."/>
            <person name="Ramirez L."/>
            <person name="Alfaro M."/>
            <person name="Sun H."/>
            <person name="Tritt A."/>
            <person name="Yoshinaga Y."/>
            <person name="Zwiers L.-H.L."/>
            <person name="Turgeon B.G."/>
            <person name="Goodwin S.B."/>
            <person name="Spatafora J.W."/>
            <person name="Crous P.W."/>
            <person name="Grigoriev I.V."/>
        </authorList>
    </citation>
    <scope>NUCLEOTIDE SEQUENCE [LARGE SCALE GENOMIC DNA]</scope>
    <source>
        <strain evidence="3 4">CBS 611.86</strain>
    </source>
</reference>
<evidence type="ECO:0000256" key="1">
    <source>
        <dbReference type="ARBA" id="ARBA00038215"/>
    </source>
</evidence>
<dbReference type="InterPro" id="IPR050491">
    <property type="entry name" value="AmpC-like"/>
</dbReference>
<dbReference type="EMBL" id="JAADJZ010000002">
    <property type="protein sequence ID" value="KAF2877131.1"/>
    <property type="molecule type" value="Genomic_DNA"/>
</dbReference>
<evidence type="ECO:0000259" key="2">
    <source>
        <dbReference type="Pfam" id="PF00144"/>
    </source>
</evidence>
<dbReference type="Gene3D" id="3.40.710.10">
    <property type="entry name" value="DD-peptidase/beta-lactamase superfamily"/>
    <property type="match status" value="1"/>
</dbReference>
<name>A0A7C8IH92_9PLEO</name>
<dbReference type="OrthoDB" id="5946976at2759"/>
<dbReference type="Proteomes" id="UP000481861">
    <property type="component" value="Unassembled WGS sequence"/>
</dbReference>
<dbReference type="PANTHER" id="PTHR46825">
    <property type="entry name" value="D-ALANYL-D-ALANINE-CARBOXYPEPTIDASE/ENDOPEPTIDASE AMPH"/>
    <property type="match status" value="1"/>
</dbReference>
<dbReference type="InterPro" id="IPR012338">
    <property type="entry name" value="Beta-lactam/transpept-like"/>
</dbReference>
<evidence type="ECO:0000313" key="4">
    <source>
        <dbReference type="Proteomes" id="UP000481861"/>
    </source>
</evidence>
<dbReference type="Pfam" id="PF00144">
    <property type="entry name" value="Beta-lactamase"/>
    <property type="match status" value="1"/>
</dbReference>
<evidence type="ECO:0000313" key="3">
    <source>
        <dbReference type="EMBL" id="KAF2877131.1"/>
    </source>
</evidence>
<accession>A0A7C8IH92</accession>
<dbReference type="PANTHER" id="PTHR46825:SF9">
    <property type="entry name" value="BETA-LACTAMASE-RELATED DOMAIN-CONTAINING PROTEIN"/>
    <property type="match status" value="1"/>
</dbReference>
<feature type="domain" description="Beta-lactamase-related" evidence="2">
    <location>
        <begin position="64"/>
        <end position="365"/>
    </location>
</feature>
<sequence>MNKISRFLVCATSSFATERANETIEPLRCWSTELLQGIGSCVGLANRAPVIEGYQGGTSLSCEGEVLFTHAEGLRDVEKNLEANTDTAYLLASLTKAFVAALCGLFVAAGILDWDAPISDYIPIQWEIDPDGGRRITLRDVLTHSTGRAHLDLTWLGVESETIVEKSDLLHVIGHLPLKHDLRAGFQYNNYMYALAGKIIEGACRRIEKGEKRTWAEHLRERIFQPLEMQRTATYRGDLSTSNLAEGHVVLDDRSLRTIPPTDMSDRTAVGGAGSVWSTVPDMLKWAKALLDGIEAIGTERQTLLKEVETLFSPKIAVEQSMHENSYAMGWIRALLPSKGLGFISHNGLQRDHNSYRGMANSYGLGDAPDWTAHIIAEALFDLQPKRDYVSLASARAEFQYHFHASLTHQYNLHRTPNTPQAPVQDFLGVFRNDGLLMTLDITHDTEELSESSLKLLINHRPKQHHRLHHYHFDMLGFLPPTREEAQLREYIDWCKWEQFVLRFQRDAAGNVESLLWRL</sequence>
<keyword evidence="4" id="KW-1185">Reference proteome</keyword>
<dbReference type="SUPFAM" id="SSF56601">
    <property type="entry name" value="beta-lactamase/transpeptidase-like"/>
    <property type="match status" value="1"/>
</dbReference>
<protein>
    <submittedName>
        <fullName evidence="3">Beta-lactamase/transpeptidase-like protein</fullName>
    </submittedName>
</protein>
<dbReference type="AlphaFoldDB" id="A0A7C8IH92"/>
<organism evidence="3 4">
    <name type="scientific">Massariosphaeria phaeospora</name>
    <dbReference type="NCBI Taxonomy" id="100035"/>
    <lineage>
        <taxon>Eukaryota</taxon>
        <taxon>Fungi</taxon>
        <taxon>Dikarya</taxon>
        <taxon>Ascomycota</taxon>
        <taxon>Pezizomycotina</taxon>
        <taxon>Dothideomycetes</taxon>
        <taxon>Pleosporomycetidae</taxon>
        <taxon>Pleosporales</taxon>
        <taxon>Pleosporales incertae sedis</taxon>
        <taxon>Massariosphaeria</taxon>
    </lineage>
</organism>